<dbReference type="OrthoDB" id="1947207at2"/>
<keyword evidence="1" id="KW-0812">Transmembrane</keyword>
<keyword evidence="1" id="KW-1133">Transmembrane helix</keyword>
<dbReference type="AlphaFoldDB" id="A0A1V4IJ93"/>
<keyword evidence="1" id="KW-0472">Membrane</keyword>
<dbReference type="Proteomes" id="UP000191056">
    <property type="component" value="Unassembled WGS sequence"/>
</dbReference>
<dbReference type="STRING" id="225345.CLCHR_31440"/>
<protein>
    <submittedName>
        <fullName evidence="2">Uncharacterized protein</fullName>
    </submittedName>
</protein>
<reference evidence="2 3" key="1">
    <citation type="submission" date="2017-03" db="EMBL/GenBank/DDBJ databases">
        <title>Genome sequence of Clostridium chromiireducens DSM 23318.</title>
        <authorList>
            <person name="Poehlein A."/>
            <person name="Daniel R."/>
        </authorList>
    </citation>
    <scope>NUCLEOTIDE SEQUENCE [LARGE SCALE GENOMIC DNA]</scope>
    <source>
        <strain evidence="2 3">DSM 23318</strain>
    </source>
</reference>
<evidence type="ECO:0000256" key="1">
    <source>
        <dbReference type="SAM" id="Phobius"/>
    </source>
</evidence>
<keyword evidence="3" id="KW-1185">Reference proteome</keyword>
<evidence type="ECO:0000313" key="2">
    <source>
        <dbReference type="EMBL" id="OPJ60068.1"/>
    </source>
</evidence>
<organism evidence="2 3">
    <name type="scientific">Clostridium chromiireducens</name>
    <dbReference type="NCBI Taxonomy" id="225345"/>
    <lineage>
        <taxon>Bacteria</taxon>
        <taxon>Bacillati</taxon>
        <taxon>Bacillota</taxon>
        <taxon>Clostridia</taxon>
        <taxon>Eubacteriales</taxon>
        <taxon>Clostridiaceae</taxon>
        <taxon>Clostridium</taxon>
    </lineage>
</organism>
<proteinExistence type="predicted"/>
<evidence type="ECO:0000313" key="3">
    <source>
        <dbReference type="Proteomes" id="UP000191056"/>
    </source>
</evidence>
<name>A0A1V4IJ93_9CLOT</name>
<sequence length="781" mass="87045">MIRKKRGSSLIMVVIISGILITVGTAMLSMSVGDYKRRVVESTRIKNLYSSESGLDAAYNILVKTFDAAAIYGVNEIERYKETEAIINIDTEIQEIKDSTTITNKDEQIKEQEAEKDRRINEHFKEVFSTFIYKENAVESVNSDIPTNEDELRKSINGKKYVAFNEDGTEAYRHVTLNVDDGEDDEADLSVAIEGNYKITITSNYRTIDTNVKATTKRTLQSTYNMTVPNYKDIVFSERKVELPKYTFLNDKAIIVGGNMNVIDSPLSVTGNIFIQGNGYNDIDVDGIDRAYNKYNGGIVLDASTNKKKVIFNGDVVTGKTFNIRNYVESTINGNLYAMNVYAGNENAADDSARYSTLYVSKTSPDKIQDVEREVVVDNDITLKADNTNIIIDKFFGINDKNLKYSYETRSNGRNESDRPLGRTSSSIIVNAHQNSGVKIITEAYIMGVAHINTDKTVTTNGYTTGESTGVKGNYIAYALPDVDQDGNIESVDNYGQLQLLKEDNVIIKSEYFKKYWEGKLPVENTGGIELPETTRDHPERKTWSLGARVYKDSNNVVKVEDSSYRLNGIPSVIGEKQKIFASKVYHIDGETLTDTDLQALYDALGHEKDEVSDLMSIENALQSYKDENPIFFKNSADTSDKSNQRNNNEKAIFTDKDIIITASDTEDIESDANSITIKVHNSTNTLNAFVATSGKVTIDGNVNFKGNIIAECDLDITGSDQTTIEYNKELSDRIQASNVDLFSSVFGNGTIEAEPGTTLGSLNVEYDVNKFIKNGIWKIV</sequence>
<comment type="caution">
    <text evidence="2">The sequence shown here is derived from an EMBL/GenBank/DDBJ whole genome shotgun (WGS) entry which is preliminary data.</text>
</comment>
<accession>A0A1V4IJ93</accession>
<dbReference type="RefSeq" id="WP_079440757.1">
    <property type="nucleotide sequence ID" value="NZ_MZGT01000043.1"/>
</dbReference>
<feature type="transmembrane region" description="Helical" evidence="1">
    <location>
        <begin position="12"/>
        <end position="32"/>
    </location>
</feature>
<dbReference type="EMBL" id="MZGT01000043">
    <property type="protein sequence ID" value="OPJ60068.1"/>
    <property type="molecule type" value="Genomic_DNA"/>
</dbReference>
<gene>
    <name evidence="2" type="ORF">CLCHR_31440</name>
</gene>